<evidence type="ECO:0000313" key="1">
    <source>
        <dbReference type="EMBL" id="MDR7192931.1"/>
    </source>
</evidence>
<sequence>MSVLMVMAPPTAAMFFNGTLAQFAAKSSFGTVGRNASGQKLDITQGMYKANGVSVRSESGQESG</sequence>
<accession>A0ABU1XW01</accession>
<dbReference type="RefSeq" id="WP_310234458.1">
    <property type="nucleotide sequence ID" value="NZ_JAVDWO010000005.1"/>
</dbReference>
<dbReference type="Proteomes" id="UP001256588">
    <property type="component" value="Unassembled WGS sequence"/>
</dbReference>
<protein>
    <submittedName>
        <fullName evidence="1">Uncharacterized protein</fullName>
    </submittedName>
</protein>
<name>A0ABU1XW01_9GAMM</name>
<comment type="caution">
    <text evidence="1">The sequence shown here is derived from an EMBL/GenBank/DDBJ whole genome shotgun (WGS) entry which is preliminary data.</text>
</comment>
<dbReference type="EMBL" id="JAVDWO010000005">
    <property type="protein sequence ID" value="MDR7192931.1"/>
    <property type="molecule type" value="Genomic_DNA"/>
</dbReference>
<gene>
    <name evidence="1" type="ORF">J2W68_001647</name>
</gene>
<reference evidence="1 2" key="1">
    <citation type="submission" date="2023-07" db="EMBL/GenBank/DDBJ databases">
        <title>Sorghum-associated microbial communities from plants grown in Nebraska, USA.</title>
        <authorList>
            <person name="Schachtman D."/>
        </authorList>
    </citation>
    <scope>NUCLEOTIDE SEQUENCE [LARGE SCALE GENOMIC DNA]</scope>
    <source>
        <strain evidence="1 2">4099</strain>
    </source>
</reference>
<organism evidence="1 2">
    <name type="scientific">Luteimonas terrae</name>
    <dbReference type="NCBI Taxonomy" id="1530191"/>
    <lineage>
        <taxon>Bacteria</taxon>
        <taxon>Pseudomonadati</taxon>
        <taxon>Pseudomonadota</taxon>
        <taxon>Gammaproteobacteria</taxon>
        <taxon>Lysobacterales</taxon>
        <taxon>Lysobacteraceae</taxon>
        <taxon>Luteimonas</taxon>
    </lineage>
</organism>
<keyword evidence="2" id="KW-1185">Reference proteome</keyword>
<evidence type="ECO:0000313" key="2">
    <source>
        <dbReference type="Proteomes" id="UP001256588"/>
    </source>
</evidence>
<proteinExistence type="predicted"/>